<gene>
    <name evidence="1" type="ORF">LSH36_660g04007</name>
</gene>
<dbReference type="AlphaFoldDB" id="A0AAD9MVK7"/>
<reference evidence="1" key="1">
    <citation type="journal article" date="2023" name="Mol. Biol. Evol.">
        <title>Third-Generation Sequencing Reveals the Adaptive Role of the Epigenome in Three Deep-Sea Polychaetes.</title>
        <authorList>
            <person name="Perez M."/>
            <person name="Aroh O."/>
            <person name="Sun Y."/>
            <person name="Lan Y."/>
            <person name="Juniper S.K."/>
            <person name="Young C.R."/>
            <person name="Angers B."/>
            <person name="Qian P.Y."/>
        </authorList>
    </citation>
    <scope>NUCLEOTIDE SEQUENCE</scope>
    <source>
        <strain evidence="1">P08H-3</strain>
    </source>
</reference>
<proteinExistence type="predicted"/>
<keyword evidence="2" id="KW-1185">Reference proteome</keyword>
<organism evidence="1 2">
    <name type="scientific">Paralvinella palmiformis</name>
    <dbReference type="NCBI Taxonomy" id="53620"/>
    <lineage>
        <taxon>Eukaryota</taxon>
        <taxon>Metazoa</taxon>
        <taxon>Spiralia</taxon>
        <taxon>Lophotrochozoa</taxon>
        <taxon>Annelida</taxon>
        <taxon>Polychaeta</taxon>
        <taxon>Sedentaria</taxon>
        <taxon>Canalipalpata</taxon>
        <taxon>Terebellida</taxon>
        <taxon>Terebelliformia</taxon>
        <taxon>Alvinellidae</taxon>
        <taxon>Paralvinella</taxon>
    </lineage>
</organism>
<sequence>MILESILSSDNNNQLATSRICKPGVTSQFSSYTDLVNKGKARMTRPDQSVVNLHLPYTCITIMPIRNLHGIRECIFSENNIIITQLALIQVALFSPRTYPDH</sequence>
<protein>
    <submittedName>
        <fullName evidence="1">Uncharacterized protein</fullName>
    </submittedName>
</protein>
<name>A0AAD9MVK7_9ANNE</name>
<comment type="caution">
    <text evidence="1">The sequence shown here is derived from an EMBL/GenBank/DDBJ whole genome shotgun (WGS) entry which is preliminary data.</text>
</comment>
<accession>A0AAD9MVK7</accession>
<dbReference type="EMBL" id="JAODUP010000660">
    <property type="protein sequence ID" value="KAK2145748.1"/>
    <property type="molecule type" value="Genomic_DNA"/>
</dbReference>
<evidence type="ECO:0000313" key="2">
    <source>
        <dbReference type="Proteomes" id="UP001208570"/>
    </source>
</evidence>
<evidence type="ECO:0000313" key="1">
    <source>
        <dbReference type="EMBL" id="KAK2145748.1"/>
    </source>
</evidence>
<dbReference type="Proteomes" id="UP001208570">
    <property type="component" value="Unassembled WGS sequence"/>
</dbReference>